<protein>
    <recommendedName>
        <fullName evidence="3">DUF3447 domain-containing protein</fullName>
    </recommendedName>
</protein>
<sequence length="446" mass="52220">MISIFINDEEIFCNDDSLIRYSEAFLGFYSIHEKEEVFKIDIPDLVIDSELKQQISDILNGNDFELTDDNENFLYVFSKYMRIPQIDIKIDVKKLGMLEELLLHKNFELVEKLNFNENAIFHFVHKYCTSNILSTDDYVKYIAEKHPRYLERLVNKLNHRIKSLNLNNIKFEIHLINSDASVDMNQNTINNSFPKATVSNNIEEHIEPIVSILFHDNILELQKMASSPTFDFNGALKHIDIYLLIFGIYLRCRYIACAAFFGSIKCFKYLLMNGSRLELSIESFAVSGGNLEIIHICQQHGYNHFSGTMFSCIKYHRYDIFEWIIQNFGGLQNAEKFIYSGECAKYCCPKIFETLLDYDDFPSLNYAIEDVLYQSSKHNNNDFVKIALLAGKCYTFDENEHPRINKKSNKNGVFSLLFEQHYILLVKMKILKWLNFYSKTKKLISI</sequence>
<name>A0A1J4KGS4_9EUKA</name>
<dbReference type="InterPro" id="IPR036770">
    <property type="entry name" value="Ankyrin_rpt-contain_sf"/>
</dbReference>
<dbReference type="EMBL" id="MLAK01000665">
    <property type="protein sequence ID" value="OHT08525.1"/>
    <property type="molecule type" value="Genomic_DNA"/>
</dbReference>
<comment type="caution">
    <text evidence="1">The sequence shown here is derived from an EMBL/GenBank/DDBJ whole genome shotgun (WGS) entry which is preliminary data.</text>
</comment>
<gene>
    <name evidence="1" type="ORF">TRFO_22955</name>
</gene>
<dbReference type="PANTHER" id="PTHR24159">
    <property type="match status" value="1"/>
</dbReference>
<dbReference type="GeneID" id="94837578"/>
<dbReference type="OrthoDB" id="426293at2759"/>
<evidence type="ECO:0000313" key="2">
    <source>
        <dbReference type="Proteomes" id="UP000179807"/>
    </source>
</evidence>
<dbReference type="SUPFAM" id="SSF48403">
    <property type="entry name" value="Ankyrin repeat"/>
    <property type="match status" value="1"/>
</dbReference>
<dbReference type="Proteomes" id="UP000179807">
    <property type="component" value="Unassembled WGS sequence"/>
</dbReference>
<evidence type="ECO:0008006" key="3">
    <source>
        <dbReference type="Google" id="ProtNLM"/>
    </source>
</evidence>
<dbReference type="AlphaFoldDB" id="A0A1J4KGS4"/>
<proteinExistence type="predicted"/>
<organism evidence="1 2">
    <name type="scientific">Tritrichomonas foetus</name>
    <dbReference type="NCBI Taxonomy" id="1144522"/>
    <lineage>
        <taxon>Eukaryota</taxon>
        <taxon>Metamonada</taxon>
        <taxon>Parabasalia</taxon>
        <taxon>Tritrichomonadida</taxon>
        <taxon>Tritrichomonadidae</taxon>
        <taxon>Tritrichomonas</taxon>
    </lineage>
</organism>
<dbReference type="VEuPathDB" id="TrichDB:TRFO_22955"/>
<dbReference type="RefSeq" id="XP_068361661.1">
    <property type="nucleotide sequence ID" value="XM_068502874.1"/>
</dbReference>
<keyword evidence="2" id="KW-1185">Reference proteome</keyword>
<reference evidence="1" key="1">
    <citation type="submission" date="2016-10" db="EMBL/GenBank/DDBJ databases">
        <authorList>
            <person name="Benchimol M."/>
            <person name="Almeida L.G."/>
            <person name="Vasconcelos A.T."/>
            <person name="Perreira-Neves A."/>
            <person name="Rosa I.A."/>
            <person name="Tasca T."/>
            <person name="Bogo M.R."/>
            <person name="de Souza W."/>
        </authorList>
    </citation>
    <scope>NUCLEOTIDE SEQUENCE [LARGE SCALE GENOMIC DNA]</scope>
    <source>
        <strain evidence="1">K</strain>
    </source>
</reference>
<accession>A0A1J4KGS4</accession>
<evidence type="ECO:0000313" key="1">
    <source>
        <dbReference type="EMBL" id="OHT08525.1"/>
    </source>
</evidence>
<dbReference type="PANTHER" id="PTHR24159:SF5">
    <property type="entry name" value="ANK_REP_REGION DOMAIN-CONTAINING PROTEIN"/>
    <property type="match status" value="1"/>
</dbReference>